<keyword evidence="1" id="KW-0812">Transmembrane</keyword>
<evidence type="ECO:0000313" key="3">
    <source>
        <dbReference type="Proteomes" id="UP000530514"/>
    </source>
</evidence>
<proteinExistence type="predicted"/>
<dbReference type="AlphaFoldDB" id="A0A7W2AIK2"/>
<keyword evidence="1" id="KW-0472">Membrane</keyword>
<protein>
    <recommendedName>
        <fullName evidence="4">CNNM transmembrane domain-containing protein</fullName>
    </recommendedName>
</protein>
<dbReference type="Proteomes" id="UP000530514">
    <property type="component" value="Unassembled WGS sequence"/>
</dbReference>
<evidence type="ECO:0008006" key="4">
    <source>
        <dbReference type="Google" id="ProtNLM"/>
    </source>
</evidence>
<keyword evidence="3" id="KW-1185">Reference proteome</keyword>
<dbReference type="OrthoDB" id="2111373at2"/>
<accession>A0A7W2AIK2</accession>
<comment type="caution">
    <text evidence="2">The sequence shown here is derived from an EMBL/GenBank/DDBJ whole genome shotgun (WGS) entry which is preliminary data.</text>
</comment>
<gene>
    <name evidence="2" type="ORF">H1164_08635</name>
</gene>
<evidence type="ECO:0000256" key="1">
    <source>
        <dbReference type="SAM" id="Phobius"/>
    </source>
</evidence>
<sequence length="181" mass="19177">MMAGLTWGGGIVVLFAIVVLGILFDMLGIAAAAAKEKPFHAMAAKKIPGAKESIGIVRRADQFSSFCNDVVGDISGVISGSASFAVAASLIATFPQWGKQKWLIDVVLVSVISALTVGGESVGQNRCHSLCKRNHLSSGNCILLGKPKTSSLLVSCEIEQEKKAKARRFTCSSNELIRRIN</sequence>
<organism evidence="2 3">
    <name type="scientific">Thermoactinomyces daqus</name>
    <dbReference type="NCBI Taxonomy" id="1329516"/>
    <lineage>
        <taxon>Bacteria</taxon>
        <taxon>Bacillati</taxon>
        <taxon>Bacillota</taxon>
        <taxon>Bacilli</taxon>
        <taxon>Bacillales</taxon>
        <taxon>Thermoactinomycetaceae</taxon>
        <taxon>Thermoactinomyces</taxon>
    </lineage>
</organism>
<keyword evidence="1" id="KW-1133">Transmembrane helix</keyword>
<evidence type="ECO:0000313" key="2">
    <source>
        <dbReference type="EMBL" id="MBA4542968.1"/>
    </source>
</evidence>
<dbReference type="EMBL" id="JACEIP010000010">
    <property type="protein sequence ID" value="MBA4542968.1"/>
    <property type="molecule type" value="Genomic_DNA"/>
</dbReference>
<feature type="transmembrane region" description="Helical" evidence="1">
    <location>
        <begin position="12"/>
        <end position="34"/>
    </location>
</feature>
<name>A0A7W2AIK2_9BACL</name>
<reference evidence="2 3" key="1">
    <citation type="submission" date="2020-07" db="EMBL/GenBank/DDBJ databases">
        <authorList>
            <person name="Feng H."/>
        </authorList>
    </citation>
    <scope>NUCLEOTIDE SEQUENCE [LARGE SCALE GENOMIC DNA]</scope>
    <source>
        <strain evidence="3">s-11</strain>
    </source>
</reference>